<dbReference type="Pfam" id="PF16011">
    <property type="entry name" value="CBM9_2"/>
    <property type="match status" value="1"/>
</dbReference>
<dbReference type="CDD" id="cd09620">
    <property type="entry name" value="CBM9_like_3"/>
    <property type="match status" value="1"/>
</dbReference>
<keyword evidence="3" id="KW-1185">Reference proteome</keyword>
<name>A0ABV4CVC6_9BACT</name>
<reference evidence="2 3" key="1">
    <citation type="submission" date="2024-03" db="EMBL/GenBank/DDBJ databases">
        <title>Mouse gut bacterial collection (mGBC) of GemPharmatech.</title>
        <authorList>
            <person name="He Y."/>
            <person name="Dong L."/>
            <person name="Wu D."/>
            <person name="Gao X."/>
            <person name="Lin Z."/>
        </authorList>
    </citation>
    <scope>NUCLEOTIDE SEQUENCE [LARGE SCALE GENOMIC DNA]</scope>
    <source>
        <strain evidence="2 3">54-13</strain>
    </source>
</reference>
<dbReference type="RefSeq" id="WP_121700347.1">
    <property type="nucleotide sequence ID" value="NZ_JBCLPP010000006.1"/>
</dbReference>
<organism evidence="2 3">
    <name type="scientific">Heminiphilus faecis</name>
    <dbReference type="NCBI Taxonomy" id="2601703"/>
    <lineage>
        <taxon>Bacteria</taxon>
        <taxon>Pseudomonadati</taxon>
        <taxon>Bacteroidota</taxon>
        <taxon>Bacteroidia</taxon>
        <taxon>Bacteroidales</taxon>
        <taxon>Muribaculaceae</taxon>
        <taxon>Heminiphilus</taxon>
    </lineage>
</organism>
<dbReference type="SUPFAM" id="SSF49344">
    <property type="entry name" value="CBD9-like"/>
    <property type="match status" value="1"/>
</dbReference>
<evidence type="ECO:0000313" key="2">
    <source>
        <dbReference type="EMBL" id="MEY8244656.1"/>
    </source>
</evidence>
<evidence type="ECO:0000313" key="3">
    <source>
        <dbReference type="Proteomes" id="UP001565200"/>
    </source>
</evidence>
<dbReference type="Gene3D" id="2.60.40.1190">
    <property type="match status" value="1"/>
</dbReference>
<dbReference type="InterPro" id="IPR010502">
    <property type="entry name" value="Carb-bd_dom_fam9"/>
</dbReference>
<dbReference type="Proteomes" id="UP001565200">
    <property type="component" value="Unassembled WGS sequence"/>
</dbReference>
<protein>
    <submittedName>
        <fullName evidence="2">Carbohydrate-binding family 9-like protein</fullName>
    </submittedName>
</protein>
<feature type="domain" description="Carbohydrate-binding" evidence="1">
    <location>
        <begin position="34"/>
        <end position="219"/>
    </location>
</feature>
<comment type="caution">
    <text evidence="2">The sequence shown here is derived from an EMBL/GenBank/DDBJ whole genome shotgun (WGS) entry which is preliminary data.</text>
</comment>
<dbReference type="EMBL" id="JBCLPP010000006">
    <property type="protein sequence ID" value="MEY8244656.1"/>
    <property type="molecule type" value="Genomic_DNA"/>
</dbReference>
<sequence length="220" mass="25339">MKTNLEKLNVPYIEAIHGSDADDVINKLEELGERRTIDSIGWKNEFPYHPLTTFSVAHSDKSLYIDFFVRSNYLRAMNYETNSAVYEDSAVGFFLQPHTGSSTYYSFMFNCIGTVSGEICREGHKPQQLPKEHLDRIIRFASCGTRPFRELEGLFTWNVVAELPLDIIGIKYEGHPIMMKGNFYKCASGTQQPHFLSWQPVKSDHPDFHRPEFFGDIELD</sequence>
<gene>
    <name evidence="2" type="ORF">AAK873_03355</name>
</gene>
<accession>A0ABV4CVC6</accession>
<proteinExistence type="predicted"/>
<evidence type="ECO:0000259" key="1">
    <source>
        <dbReference type="Pfam" id="PF16011"/>
    </source>
</evidence>